<dbReference type="AlphaFoldDB" id="A0A1S1ZNC5"/>
<keyword evidence="3" id="KW-1133">Transmembrane helix</keyword>
<accession>A0A1S1ZNC5</accession>
<dbReference type="GO" id="GO:0034257">
    <property type="term" value="F:nicotinamide riboside transmembrane transporter activity"/>
    <property type="evidence" value="ECO:0007669"/>
    <property type="project" value="InterPro"/>
</dbReference>
<evidence type="ECO:0000256" key="1">
    <source>
        <dbReference type="ARBA" id="ARBA00004141"/>
    </source>
</evidence>
<proteinExistence type="predicted"/>
<gene>
    <name evidence="5" type="ORF">A9Y57_01338</name>
</gene>
<sequence>MKTLRYFTITEWSLWLFSILAILSTSIYFGNQEPLAILASMIGITSLIFSAKGNPIGQGLIIIFAVIYAYLALRNNYYSELITYSCLTLPMAVFSLLSWLSHPFQGKKAQVTISQVKVKDYYLLFLLTVLITVIFYYILGIFHTPFLLVSTLSIATAFAGTFLTYKRSPNFALAYCLNDIILIALWLFEAQSDSSHYALVICFATFLISDIYTYMNWLRIHRLQLLAIEKKNEL</sequence>
<dbReference type="EMBL" id="NSGR01000008">
    <property type="protein sequence ID" value="PCH12619.1"/>
    <property type="molecule type" value="Genomic_DNA"/>
</dbReference>
<protein>
    <submittedName>
        <fullName evidence="5">Nicotinamide mononucleotide transporter</fullName>
    </submittedName>
</protein>
<organism evidence="5 6">
    <name type="scientific">Streptococcus parauberis</name>
    <dbReference type="NCBI Taxonomy" id="1348"/>
    <lineage>
        <taxon>Bacteria</taxon>
        <taxon>Bacillati</taxon>
        <taxon>Bacillota</taxon>
        <taxon>Bacilli</taxon>
        <taxon>Lactobacillales</taxon>
        <taxon>Streptococcaceae</taxon>
        <taxon>Streptococcus</taxon>
    </lineage>
</organism>
<dbReference type="Pfam" id="PF04973">
    <property type="entry name" value="NMN_transporter"/>
    <property type="match status" value="1"/>
</dbReference>
<evidence type="ECO:0000313" key="5">
    <source>
        <dbReference type="EMBL" id="PCH12619.1"/>
    </source>
</evidence>
<dbReference type="Proteomes" id="UP000217465">
    <property type="component" value="Unassembled WGS sequence"/>
</dbReference>
<evidence type="ECO:0000313" key="6">
    <source>
        <dbReference type="Proteomes" id="UP000217465"/>
    </source>
</evidence>
<evidence type="ECO:0000256" key="3">
    <source>
        <dbReference type="ARBA" id="ARBA00022989"/>
    </source>
</evidence>
<evidence type="ECO:0000256" key="4">
    <source>
        <dbReference type="ARBA" id="ARBA00023136"/>
    </source>
</evidence>
<reference evidence="5 6" key="1">
    <citation type="submission" date="2016-06" db="EMBL/GenBank/DDBJ databases">
        <authorList>
            <person name="Haines A.N."/>
            <person name="Council K.R."/>
        </authorList>
    </citation>
    <scope>NUCLEOTIDE SEQUENCE [LARGE SCALE GENOMIC DNA]</scope>
    <source>
        <strain evidence="5 6">SP158-29</strain>
    </source>
</reference>
<name>A0A1S1ZNC5_9STRE</name>
<dbReference type="GeneID" id="61420541"/>
<dbReference type="OrthoDB" id="2220363at2"/>
<keyword evidence="4" id="KW-0472">Membrane</keyword>
<dbReference type="InterPro" id="IPR006419">
    <property type="entry name" value="NMN_transpt_PnuC"/>
</dbReference>
<dbReference type="NCBIfam" id="TIGR01528">
    <property type="entry name" value="NMN_trans_PnuC"/>
    <property type="match status" value="1"/>
</dbReference>
<dbReference type="RefSeq" id="WP_003102691.1">
    <property type="nucleotide sequence ID" value="NZ_JAYEVX010000007.1"/>
</dbReference>
<dbReference type="GO" id="GO:0016020">
    <property type="term" value="C:membrane"/>
    <property type="evidence" value="ECO:0007669"/>
    <property type="project" value="UniProtKB-SubCell"/>
</dbReference>
<evidence type="ECO:0000256" key="2">
    <source>
        <dbReference type="ARBA" id="ARBA00022692"/>
    </source>
</evidence>
<keyword evidence="2" id="KW-0812">Transmembrane</keyword>
<comment type="caution">
    <text evidence="5">The sequence shown here is derived from an EMBL/GenBank/DDBJ whole genome shotgun (WGS) entry which is preliminary data.</text>
</comment>
<comment type="subcellular location">
    <subcellularLocation>
        <location evidence="1">Membrane</location>
        <topology evidence="1">Multi-pass membrane protein</topology>
    </subcellularLocation>
</comment>